<name>S9TP60_9TRYP</name>
<protein>
    <submittedName>
        <fullName evidence="2">Dentin sialophosphoprotein</fullName>
    </submittedName>
</protein>
<evidence type="ECO:0000313" key="3">
    <source>
        <dbReference type="Proteomes" id="UP000015354"/>
    </source>
</evidence>
<feature type="compositionally biased region" description="Polar residues" evidence="1">
    <location>
        <begin position="199"/>
        <end position="209"/>
    </location>
</feature>
<feature type="compositionally biased region" description="Polar residues" evidence="1">
    <location>
        <begin position="63"/>
        <end position="114"/>
    </location>
</feature>
<feature type="region of interest" description="Disordered" evidence="1">
    <location>
        <begin position="518"/>
        <end position="540"/>
    </location>
</feature>
<feature type="compositionally biased region" description="Basic and acidic residues" evidence="1">
    <location>
        <begin position="18"/>
        <end position="33"/>
    </location>
</feature>
<organism evidence="2 3">
    <name type="scientific">Strigomonas culicis</name>
    <dbReference type="NCBI Taxonomy" id="28005"/>
    <lineage>
        <taxon>Eukaryota</taxon>
        <taxon>Discoba</taxon>
        <taxon>Euglenozoa</taxon>
        <taxon>Kinetoplastea</taxon>
        <taxon>Metakinetoplastina</taxon>
        <taxon>Trypanosomatida</taxon>
        <taxon>Trypanosomatidae</taxon>
        <taxon>Strigomonadinae</taxon>
        <taxon>Strigomonas</taxon>
    </lineage>
</organism>
<feature type="compositionally biased region" description="Basic and acidic residues" evidence="1">
    <location>
        <begin position="404"/>
        <end position="420"/>
    </location>
</feature>
<feature type="compositionally biased region" description="Polar residues" evidence="1">
    <location>
        <begin position="518"/>
        <end position="527"/>
    </location>
</feature>
<evidence type="ECO:0000313" key="2">
    <source>
        <dbReference type="EMBL" id="EPY18484.1"/>
    </source>
</evidence>
<reference evidence="2 3" key="1">
    <citation type="journal article" date="2013" name="PLoS ONE">
        <title>Predicting the Proteins of Angomonas deanei, Strigomonas culicis and Their Respective Endosymbionts Reveals New Aspects of the Trypanosomatidae Family.</title>
        <authorList>
            <person name="Motta M.C."/>
            <person name="Martins A.C."/>
            <person name="de Souza S.S."/>
            <person name="Catta-Preta C.M."/>
            <person name="Silva R."/>
            <person name="Klein C.C."/>
            <person name="de Almeida L.G."/>
            <person name="de Lima Cunha O."/>
            <person name="Ciapina L.P."/>
            <person name="Brocchi M."/>
            <person name="Colabardini A.C."/>
            <person name="de Araujo Lima B."/>
            <person name="Machado C.R."/>
            <person name="de Almeida Soares C.M."/>
            <person name="Probst C.M."/>
            <person name="de Menezes C.B."/>
            <person name="Thompson C.E."/>
            <person name="Bartholomeu D.C."/>
            <person name="Gradia D.F."/>
            <person name="Pavoni D.P."/>
            <person name="Grisard E.C."/>
            <person name="Fantinatti-Garboggini F."/>
            <person name="Marchini F.K."/>
            <person name="Rodrigues-Luiz G.F."/>
            <person name="Wagner G."/>
            <person name="Goldman G.H."/>
            <person name="Fietto J.L."/>
            <person name="Elias M.C."/>
            <person name="Goldman M.H."/>
            <person name="Sagot M.F."/>
            <person name="Pereira M."/>
            <person name="Stoco P.H."/>
            <person name="de Mendonca-Neto R.P."/>
            <person name="Teixeira S.M."/>
            <person name="Maciel T.E."/>
            <person name="de Oliveira Mendes T.A."/>
            <person name="Urmenyi T.P."/>
            <person name="de Souza W."/>
            <person name="Schenkman S."/>
            <person name="de Vasconcelos A.T."/>
        </authorList>
    </citation>
    <scope>NUCLEOTIDE SEQUENCE [LARGE SCALE GENOMIC DNA]</scope>
</reference>
<feature type="region of interest" description="Disordered" evidence="1">
    <location>
        <begin position="364"/>
        <end position="388"/>
    </location>
</feature>
<dbReference type="Proteomes" id="UP000015354">
    <property type="component" value="Unassembled WGS sequence"/>
</dbReference>
<accession>S9TP60</accession>
<feature type="compositionally biased region" description="Polar residues" evidence="1">
    <location>
        <begin position="375"/>
        <end position="388"/>
    </location>
</feature>
<proteinExistence type="predicted"/>
<keyword evidence="3" id="KW-1185">Reference proteome</keyword>
<dbReference type="EMBL" id="ATMH01009911">
    <property type="protein sequence ID" value="EPY18484.1"/>
    <property type="molecule type" value="Genomic_DNA"/>
</dbReference>
<feature type="compositionally biased region" description="Basic and acidic residues" evidence="1">
    <location>
        <begin position="137"/>
        <end position="167"/>
    </location>
</feature>
<feature type="region of interest" description="Disordered" evidence="1">
    <location>
        <begin position="1"/>
        <end position="176"/>
    </location>
</feature>
<feature type="compositionally biased region" description="Polar residues" evidence="1">
    <location>
        <begin position="457"/>
        <end position="473"/>
    </location>
</feature>
<gene>
    <name evidence="2" type="ORF">STCU_09939</name>
</gene>
<comment type="caution">
    <text evidence="2">The sequence shown here is derived from an EMBL/GenBank/DDBJ whole genome shotgun (WGS) entry which is preliminary data.</text>
</comment>
<dbReference type="AlphaFoldDB" id="S9TP60"/>
<feature type="region of interest" description="Disordered" evidence="1">
    <location>
        <begin position="199"/>
        <end position="242"/>
    </location>
</feature>
<sequence>MISSATRRTRTAQMTVSRESRRRSSDSTQDRMYSHNNRMNNGGSAGGHKNKKHRNERTDKNTHSLSSSRRCTDTASSIGNFSFMTQNGATDATGRSSRHTSITSDGIGKSNGTSLHLERSSYDMATHPPHSKRARQAKREAAAARNGESHGAMEERTLNSRTRRDTTGVRVSCRPHAPLSPVLPHVMALSAEETYKPRYSTSNQRLSSRSGEHDVNVNTRNAHRNNGADGGDVNKKEAGGQRWSVRNFRKSVGQHFRAFLPSKNTTCGSTIINDMDNETDSFMAPLSPEDTTDVYSMNASFADDWTSTINGTPYNMDLFSYAATLQPMPSTRSLHTVGAVPAASCGKGEEQEPYKNSCTRFHTTGDVDGGRSRSLLPSVQPQASSLSLVTTEKPQYSIFNAETSPRRGAQDVRGKKDKTCSSDGVYAEEKSQGSGRWSVRDLPESTGQHFRAGLPSTRGTSSIADTNSRTSAAQADEQQRMEPIESSTLSFLMQEKQRSKTACNTSAGSSLLISSITKRATTSSNTKADTEPGDAAPAPPLQRDAQAQLAKWKKNVSVESASRRSMNENSVEISRTSLVQFDDMVEVRASLQSWWSEEGPAAAHIETNMC</sequence>
<feature type="region of interest" description="Disordered" evidence="1">
    <location>
        <begin position="401"/>
        <end position="482"/>
    </location>
</feature>
<evidence type="ECO:0000256" key="1">
    <source>
        <dbReference type="SAM" id="MobiDB-lite"/>
    </source>
</evidence>
<feature type="compositionally biased region" description="Polar residues" evidence="1">
    <location>
        <begin position="1"/>
        <end position="16"/>
    </location>
</feature>